<dbReference type="AlphaFoldDB" id="C4XEY4"/>
<name>C4XEY4_MYCFP</name>
<dbReference type="KEGG" id="mfp:MBIO_0441"/>
<dbReference type="HOGENOM" id="CLU_052662_0_1_14"/>
<dbReference type="Pfam" id="PF02274">
    <property type="entry name" value="ADI"/>
    <property type="match status" value="1"/>
</dbReference>
<dbReference type="Proteomes" id="UP000006810">
    <property type="component" value="Chromosome"/>
</dbReference>
<evidence type="ECO:0000256" key="1">
    <source>
        <dbReference type="ARBA" id="ARBA00010206"/>
    </source>
</evidence>
<keyword evidence="5" id="KW-1185">Reference proteome</keyword>
<dbReference type="eggNOG" id="COG2235">
    <property type="taxonomic scope" value="Bacteria"/>
</dbReference>
<accession>C4XEY4</accession>
<evidence type="ECO:0000313" key="4">
    <source>
        <dbReference type="EMBL" id="BAH69706.1"/>
    </source>
</evidence>
<evidence type="ECO:0000256" key="3">
    <source>
        <dbReference type="PIRSR" id="PIRSR006356-1"/>
    </source>
</evidence>
<keyword evidence="2" id="KW-0378">Hydrolase</keyword>
<organism evidence="4 5">
    <name type="scientific">Mycoplasmopsis fermentans (strain ATCC 19989 / NBRC 14854 / NCTC 10117 / PG18)</name>
    <name type="common">Mycoplasma fermentans</name>
    <dbReference type="NCBI Taxonomy" id="496833"/>
    <lineage>
        <taxon>Bacteria</taxon>
        <taxon>Bacillati</taxon>
        <taxon>Mycoplasmatota</taxon>
        <taxon>Mycoplasmoidales</taxon>
        <taxon>Metamycoplasmataceae</taxon>
        <taxon>Mycoplasmopsis</taxon>
    </lineage>
</organism>
<dbReference type="SUPFAM" id="SSF55909">
    <property type="entry name" value="Pentein"/>
    <property type="match status" value="1"/>
</dbReference>
<reference evidence="4 5" key="1">
    <citation type="journal article" date="2009" name="Curr. Microbiol.">
        <title>Molecular cloning and expression of a novel cholinephosphotransferase involved in glycoglycerophospholipid biosynthesis of Mycoplasma fermentans.</title>
        <authorList>
            <person name="Ishida N."/>
            <person name="Irikura D."/>
            <person name="Matsuda K."/>
            <person name="Sato S."/>
            <person name="Asano K."/>
        </authorList>
    </citation>
    <scope>NUCLEOTIDE SEQUENCE [LARGE SCALE GENOMIC DNA]</scope>
    <source>
        <strain evidence="5">ATCC 19989 / NBRC 14854 / NCTC 10117 / PG18</strain>
    </source>
</reference>
<gene>
    <name evidence="4" type="ordered locus">MBIO_0441</name>
</gene>
<dbReference type="EMBL" id="AP009608">
    <property type="protein sequence ID" value="BAH69706.1"/>
    <property type="molecule type" value="Genomic_DNA"/>
</dbReference>
<dbReference type="PANTHER" id="PTHR47271">
    <property type="entry name" value="ARGININE DEIMINASE"/>
    <property type="match status" value="1"/>
</dbReference>
<protein>
    <recommendedName>
        <fullName evidence="6">Arginine deiminase</fullName>
    </recommendedName>
</protein>
<dbReference type="InterPro" id="IPR003876">
    <property type="entry name" value="Arg_deiminase"/>
</dbReference>
<dbReference type="Gene3D" id="1.10.3930.10">
    <property type="entry name" value="Arginine deiminase"/>
    <property type="match status" value="1"/>
</dbReference>
<comment type="similarity">
    <text evidence="1">Belongs to the arginine deiminase family.</text>
</comment>
<dbReference type="Gene3D" id="3.75.10.10">
    <property type="entry name" value="L-arginine/glycine Amidinotransferase, Chain A"/>
    <property type="match status" value="1"/>
</dbReference>
<dbReference type="PATRIC" id="fig|496833.3.peg.868"/>
<dbReference type="GO" id="GO:0019546">
    <property type="term" value="P:L-arginine deiminase pathway"/>
    <property type="evidence" value="ECO:0007669"/>
    <property type="project" value="TreeGrafter"/>
</dbReference>
<dbReference type="GO" id="GO:0016990">
    <property type="term" value="F:arginine deiminase activity"/>
    <property type="evidence" value="ECO:0007669"/>
    <property type="project" value="InterPro"/>
</dbReference>
<dbReference type="PRINTS" id="PR01466">
    <property type="entry name" value="ARGDEIMINASE"/>
</dbReference>
<feature type="active site" description="Amidino-cysteine intermediate" evidence="3">
    <location>
        <position position="417"/>
    </location>
</feature>
<dbReference type="PIRSF" id="PIRSF006356">
    <property type="entry name" value="Arg_deiminase"/>
    <property type="match status" value="1"/>
</dbReference>
<evidence type="ECO:0000313" key="5">
    <source>
        <dbReference type="Proteomes" id="UP000006810"/>
    </source>
</evidence>
<proteinExistence type="inferred from homology"/>
<sequence>MQIIAKIDLLTNMLIFMKIYFIGRLIMKKINVYSEYGKLKEVLVHTPGDEIRRIAPSRLDELLFSAILEPDSAIAEHKRFVQLLKDNGIKVIQLDELFAKTFDLVSESVKQSLIERWLDECEPKLDATLRAKVKEYILELKAKSSKKMVRVMMAGIDKKELGIELDRDLVVDPMPNLYFTRDPFASVGNGISLHHMKYVTRQRETIFSEFIFDNNLDYNTVPRWFDRKDEGRIEGGDVFIYSADTLVVGVSERTNKEAINVMARKIAADKEVKFKRIYAINVPPMPNLMHLDTWLTMLDKNKFLYSPNMLSVLKVWRIDLNDPDFVWHEIEGSLEEILEQIIGMKPILIPIAGKGASQLDIDIETHFDGTNYLTIAPSVVVGYSRNEKTEKALKAAKVKVLSFEGNQLSLGMGSARCMSMPLIREDIKKK</sequence>
<dbReference type="PANTHER" id="PTHR47271:SF2">
    <property type="entry name" value="ARGININE DEIMINASE"/>
    <property type="match status" value="1"/>
</dbReference>
<evidence type="ECO:0000256" key="2">
    <source>
        <dbReference type="ARBA" id="ARBA00022801"/>
    </source>
</evidence>
<evidence type="ECO:0008006" key="6">
    <source>
        <dbReference type="Google" id="ProtNLM"/>
    </source>
</evidence>